<protein>
    <submittedName>
        <fullName evidence="1">Uncharacterized protein</fullName>
    </submittedName>
</protein>
<comment type="caution">
    <text evidence="1">The sequence shown here is derived from an EMBL/GenBank/DDBJ whole genome shotgun (WGS) entry which is preliminary data.</text>
</comment>
<name>A0A840N9Z6_9PSEU</name>
<dbReference type="Proteomes" id="UP000580474">
    <property type="component" value="Unassembled WGS sequence"/>
</dbReference>
<organism evidence="1 2">
    <name type="scientific">Saccharopolyspora gloriosae</name>
    <dbReference type="NCBI Taxonomy" id="455344"/>
    <lineage>
        <taxon>Bacteria</taxon>
        <taxon>Bacillati</taxon>
        <taxon>Actinomycetota</taxon>
        <taxon>Actinomycetes</taxon>
        <taxon>Pseudonocardiales</taxon>
        <taxon>Pseudonocardiaceae</taxon>
        <taxon>Saccharopolyspora</taxon>
    </lineage>
</organism>
<dbReference type="AlphaFoldDB" id="A0A840N9Z6"/>
<dbReference type="RefSeq" id="WP_184476209.1">
    <property type="nucleotide sequence ID" value="NZ_JACHIV010000001.1"/>
</dbReference>
<keyword evidence="2" id="KW-1185">Reference proteome</keyword>
<evidence type="ECO:0000313" key="1">
    <source>
        <dbReference type="EMBL" id="MBB5067028.1"/>
    </source>
</evidence>
<accession>A0A840N9Z6</accession>
<gene>
    <name evidence="1" type="ORF">BJ969_000116</name>
</gene>
<evidence type="ECO:0000313" key="2">
    <source>
        <dbReference type="Proteomes" id="UP000580474"/>
    </source>
</evidence>
<reference evidence="1 2" key="1">
    <citation type="submission" date="2020-08" db="EMBL/GenBank/DDBJ databases">
        <title>Sequencing the genomes of 1000 actinobacteria strains.</title>
        <authorList>
            <person name="Klenk H.-P."/>
        </authorList>
    </citation>
    <scope>NUCLEOTIDE SEQUENCE [LARGE SCALE GENOMIC DNA]</scope>
    <source>
        <strain evidence="1 2">DSM 45582</strain>
    </source>
</reference>
<proteinExistence type="predicted"/>
<dbReference type="EMBL" id="JACHIV010000001">
    <property type="protein sequence ID" value="MBB5067028.1"/>
    <property type="molecule type" value="Genomic_DNA"/>
</dbReference>
<sequence>MVAVDSSRELEKIRIAVQSSDPTVPQFDRAAAEQAGLQPEFADEFERSFYQSADELKKSSDPSYKQQSPSVRGSLLPDWANCAIAIAGLAGATVGAVAAIFASGGTLAFALATYGLSGASVLGSCYDEHGNPVV</sequence>